<dbReference type="Pfam" id="PF00083">
    <property type="entry name" value="Sugar_tr"/>
    <property type="match status" value="1"/>
</dbReference>
<feature type="non-terminal residue" evidence="9">
    <location>
        <position position="181"/>
    </location>
</feature>
<organism evidence="9 10">
    <name type="scientific">Musa troglodytarum</name>
    <name type="common">fe'i banana</name>
    <dbReference type="NCBI Taxonomy" id="320322"/>
    <lineage>
        <taxon>Eukaryota</taxon>
        <taxon>Viridiplantae</taxon>
        <taxon>Streptophyta</taxon>
        <taxon>Embryophyta</taxon>
        <taxon>Tracheophyta</taxon>
        <taxon>Spermatophyta</taxon>
        <taxon>Magnoliopsida</taxon>
        <taxon>Liliopsida</taxon>
        <taxon>Zingiberales</taxon>
        <taxon>Musaceae</taxon>
        <taxon>Musa</taxon>
    </lineage>
</organism>
<keyword evidence="9" id="KW-0762">Sugar transport</keyword>
<dbReference type="SUPFAM" id="SSF103473">
    <property type="entry name" value="MFS general substrate transporter"/>
    <property type="match status" value="1"/>
</dbReference>
<sequence>MVMVFGTFVSIATVDKLGRRALFLQGGAQMLASQHHSALHLLLRCSLCMVMGASGVAGAERDLPLEIRSAGQSITVSVNMFFTFLIAQVFLTALCHLKFGLFYFFAGWVAIMTAFIAFFCPRPRAYPSKRSFWSGRSIGSGASSSPTRTFTSGTPKPYRTRPKVEIRLEMDGSVKPDAIYM</sequence>
<keyword evidence="3" id="KW-0813">Transport</keyword>
<name>A0A9E7ENH7_9LILI</name>
<feature type="transmembrane region" description="Helical" evidence="8">
    <location>
        <begin position="71"/>
        <end position="94"/>
    </location>
</feature>
<dbReference type="GO" id="GO:0016020">
    <property type="term" value="C:membrane"/>
    <property type="evidence" value="ECO:0007669"/>
    <property type="project" value="UniProtKB-SubCell"/>
</dbReference>
<feature type="transmembrane region" description="Helical" evidence="8">
    <location>
        <begin position="100"/>
        <end position="120"/>
    </location>
</feature>
<protein>
    <submittedName>
        <fullName evidence="9">Sugar transporter</fullName>
    </submittedName>
</protein>
<comment type="similarity">
    <text evidence="2">Belongs to the major facilitator superfamily. Sugar transporter (TC 2.A.1.1) family.</text>
</comment>
<evidence type="ECO:0000256" key="8">
    <source>
        <dbReference type="SAM" id="Phobius"/>
    </source>
</evidence>
<dbReference type="InterPro" id="IPR005828">
    <property type="entry name" value="MFS_sugar_transport-like"/>
</dbReference>
<feature type="region of interest" description="Disordered" evidence="7">
    <location>
        <begin position="138"/>
        <end position="157"/>
    </location>
</feature>
<dbReference type="PANTHER" id="PTHR23500:SF74">
    <property type="entry name" value="SUGAR TRANSPORT PROTEIN MST5"/>
    <property type="match status" value="1"/>
</dbReference>
<evidence type="ECO:0000256" key="1">
    <source>
        <dbReference type="ARBA" id="ARBA00004141"/>
    </source>
</evidence>
<dbReference type="GO" id="GO:0015144">
    <property type="term" value="F:carbohydrate transmembrane transporter activity"/>
    <property type="evidence" value="ECO:0007669"/>
    <property type="project" value="InterPro"/>
</dbReference>
<comment type="subcellular location">
    <subcellularLocation>
        <location evidence="1">Membrane</location>
        <topology evidence="1">Multi-pass membrane protein</topology>
    </subcellularLocation>
</comment>
<dbReference type="InterPro" id="IPR045262">
    <property type="entry name" value="STP/PLT_plant"/>
</dbReference>
<dbReference type="InterPro" id="IPR005829">
    <property type="entry name" value="Sugar_transporter_CS"/>
</dbReference>
<evidence type="ECO:0000313" key="10">
    <source>
        <dbReference type="Proteomes" id="UP001055439"/>
    </source>
</evidence>
<dbReference type="PANTHER" id="PTHR23500">
    <property type="entry name" value="SOLUTE CARRIER FAMILY 2, FACILITATED GLUCOSE TRANSPORTER"/>
    <property type="match status" value="1"/>
</dbReference>
<keyword evidence="5 8" id="KW-1133">Transmembrane helix</keyword>
<keyword evidence="10" id="KW-1185">Reference proteome</keyword>
<dbReference type="PROSITE" id="PS00216">
    <property type="entry name" value="SUGAR_TRANSPORT_1"/>
    <property type="match status" value="1"/>
</dbReference>
<proteinExistence type="inferred from homology"/>
<keyword evidence="4 8" id="KW-0812">Transmembrane</keyword>
<evidence type="ECO:0000256" key="2">
    <source>
        <dbReference type="ARBA" id="ARBA00010992"/>
    </source>
</evidence>
<evidence type="ECO:0000256" key="7">
    <source>
        <dbReference type="SAM" id="MobiDB-lite"/>
    </source>
</evidence>
<dbReference type="Proteomes" id="UP001055439">
    <property type="component" value="Chromosome 10"/>
</dbReference>
<evidence type="ECO:0000256" key="6">
    <source>
        <dbReference type="ARBA" id="ARBA00023136"/>
    </source>
</evidence>
<evidence type="ECO:0000256" key="4">
    <source>
        <dbReference type="ARBA" id="ARBA00022692"/>
    </source>
</evidence>
<dbReference type="EMBL" id="CP097503">
    <property type="protein sequence ID" value="URD80321.1"/>
    <property type="molecule type" value="Genomic_DNA"/>
</dbReference>
<keyword evidence="6 8" id="KW-0472">Membrane</keyword>
<evidence type="ECO:0000256" key="3">
    <source>
        <dbReference type="ARBA" id="ARBA00022448"/>
    </source>
</evidence>
<reference evidence="9" key="1">
    <citation type="submission" date="2022-05" db="EMBL/GenBank/DDBJ databases">
        <title>The Musa troglodytarum L. genome provides insights into the mechanism of non-climacteric behaviour and enrichment of carotenoids.</title>
        <authorList>
            <person name="Wang J."/>
        </authorList>
    </citation>
    <scope>NUCLEOTIDE SEQUENCE</scope>
    <source>
        <tissue evidence="9">Leaf</tissue>
    </source>
</reference>
<accession>A0A9E7ENH7</accession>
<evidence type="ECO:0000256" key="5">
    <source>
        <dbReference type="ARBA" id="ARBA00022989"/>
    </source>
</evidence>
<gene>
    <name evidence="9" type="ORF">MUK42_05312</name>
</gene>
<dbReference type="OrthoDB" id="684645at2759"/>
<dbReference type="Gene3D" id="1.20.1250.20">
    <property type="entry name" value="MFS general substrate transporter like domains"/>
    <property type="match status" value="1"/>
</dbReference>
<dbReference type="InterPro" id="IPR036259">
    <property type="entry name" value="MFS_trans_sf"/>
</dbReference>
<evidence type="ECO:0000313" key="9">
    <source>
        <dbReference type="EMBL" id="URD80321.1"/>
    </source>
</evidence>
<dbReference type="AlphaFoldDB" id="A0A9E7ENH7"/>